<name>A0A6M3LG38_9ZZZZ</name>
<gene>
    <name evidence="1" type="ORF">MM415B04255_0014</name>
</gene>
<proteinExistence type="predicted"/>
<dbReference type="EMBL" id="MT143144">
    <property type="protein sequence ID" value="QJA93383.1"/>
    <property type="molecule type" value="Genomic_DNA"/>
</dbReference>
<organism evidence="1">
    <name type="scientific">viral metagenome</name>
    <dbReference type="NCBI Taxonomy" id="1070528"/>
    <lineage>
        <taxon>unclassified sequences</taxon>
        <taxon>metagenomes</taxon>
        <taxon>organismal metagenomes</taxon>
    </lineage>
</organism>
<protein>
    <submittedName>
        <fullName evidence="1">Uncharacterized protein</fullName>
    </submittedName>
</protein>
<accession>A0A6M3LG38</accession>
<dbReference type="AlphaFoldDB" id="A0A6M3LG38"/>
<sequence>MMTREDAEKHLKYTEEVARLSDNPLTEREKFLYVEAMLHGDKHGREDETNG</sequence>
<reference evidence="1" key="1">
    <citation type="submission" date="2020-03" db="EMBL/GenBank/DDBJ databases">
        <title>The deep terrestrial virosphere.</title>
        <authorList>
            <person name="Holmfeldt K."/>
            <person name="Nilsson E."/>
            <person name="Simone D."/>
            <person name="Lopez-Fernandez M."/>
            <person name="Wu X."/>
            <person name="de Brujin I."/>
            <person name="Lundin D."/>
            <person name="Andersson A."/>
            <person name="Bertilsson S."/>
            <person name="Dopson M."/>
        </authorList>
    </citation>
    <scope>NUCLEOTIDE SEQUENCE</scope>
    <source>
        <strain evidence="1">MM415B04255</strain>
    </source>
</reference>
<evidence type="ECO:0000313" key="1">
    <source>
        <dbReference type="EMBL" id="QJA93383.1"/>
    </source>
</evidence>